<dbReference type="STRING" id="394221.Mmar10_2850"/>
<protein>
    <recommendedName>
        <fullName evidence="4">DUF885 domain-containing protein</fullName>
    </recommendedName>
</protein>
<dbReference type="PANTHER" id="PTHR33361:SF2">
    <property type="entry name" value="DUF885 DOMAIN-CONTAINING PROTEIN"/>
    <property type="match status" value="1"/>
</dbReference>
<name>Q0AKR2_MARMM</name>
<dbReference type="EMBL" id="CP000449">
    <property type="protein sequence ID" value="ABI67131.1"/>
    <property type="molecule type" value="Genomic_DNA"/>
</dbReference>
<organism evidence="2 3">
    <name type="scientific">Maricaulis maris (strain MCS10)</name>
    <name type="common">Caulobacter maris</name>
    <dbReference type="NCBI Taxonomy" id="394221"/>
    <lineage>
        <taxon>Bacteria</taxon>
        <taxon>Pseudomonadati</taxon>
        <taxon>Pseudomonadota</taxon>
        <taxon>Alphaproteobacteria</taxon>
        <taxon>Maricaulales</taxon>
        <taxon>Maricaulaceae</taxon>
        <taxon>Maricaulis</taxon>
    </lineage>
</organism>
<evidence type="ECO:0000313" key="2">
    <source>
        <dbReference type="EMBL" id="ABI67131.1"/>
    </source>
</evidence>
<dbReference type="eggNOG" id="COG4805">
    <property type="taxonomic scope" value="Bacteria"/>
</dbReference>
<dbReference type="AlphaFoldDB" id="Q0AKR2"/>
<keyword evidence="3" id="KW-1185">Reference proteome</keyword>
<keyword evidence="1" id="KW-0732">Signal</keyword>
<dbReference type="KEGG" id="mmr:Mmar10_2850"/>
<dbReference type="Proteomes" id="UP000001964">
    <property type="component" value="Chromosome"/>
</dbReference>
<dbReference type="OrthoDB" id="7937304at2"/>
<dbReference type="RefSeq" id="WP_011644775.1">
    <property type="nucleotide sequence ID" value="NC_008347.1"/>
</dbReference>
<evidence type="ECO:0008006" key="4">
    <source>
        <dbReference type="Google" id="ProtNLM"/>
    </source>
</evidence>
<feature type="signal peptide" evidence="1">
    <location>
        <begin position="1"/>
        <end position="28"/>
    </location>
</feature>
<reference evidence="2 3" key="1">
    <citation type="submission" date="2006-08" db="EMBL/GenBank/DDBJ databases">
        <title>Complete sequence of Maricaulis maris MCS10.</title>
        <authorList>
            <consortium name="US DOE Joint Genome Institute"/>
            <person name="Copeland A."/>
            <person name="Lucas S."/>
            <person name="Lapidus A."/>
            <person name="Barry K."/>
            <person name="Detter J.C."/>
            <person name="Glavina del Rio T."/>
            <person name="Hammon N."/>
            <person name="Israni S."/>
            <person name="Dalin E."/>
            <person name="Tice H."/>
            <person name="Pitluck S."/>
            <person name="Saunders E."/>
            <person name="Brettin T."/>
            <person name="Bruce D."/>
            <person name="Han C."/>
            <person name="Tapia R."/>
            <person name="Gilna P."/>
            <person name="Schmutz J."/>
            <person name="Larimer F."/>
            <person name="Land M."/>
            <person name="Hauser L."/>
            <person name="Kyrpides N."/>
            <person name="Mikhailova N."/>
            <person name="Viollier P."/>
            <person name="Stephens C."/>
            <person name="Richardson P."/>
        </authorList>
    </citation>
    <scope>NUCLEOTIDE SEQUENCE [LARGE SCALE GENOMIC DNA]</scope>
    <source>
        <strain evidence="2 3">MCS10</strain>
    </source>
</reference>
<accession>Q0AKR2</accession>
<dbReference type="PANTHER" id="PTHR33361">
    <property type="entry name" value="GLR0591 PROTEIN"/>
    <property type="match status" value="1"/>
</dbReference>
<feature type="chain" id="PRO_5004168097" description="DUF885 domain-containing protein" evidence="1">
    <location>
        <begin position="29"/>
        <end position="613"/>
    </location>
</feature>
<evidence type="ECO:0000256" key="1">
    <source>
        <dbReference type="SAM" id="SignalP"/>
    </source>
</evidence>
<evidence type="ECO:0000313" key="3">
    <source>
        <dbReference type="Proteomes" id="UP000001964"/>
    </source>
</evidence>
<proteinExistence type="predicted"/>
<dbReference type="InterPro" id="IPR010281">
    <property type="entry name" value="DUF885"/>
</dbReference>
<gene>
    <name evidence="2" type="ordered locus">Mmar10_2850</name>
</gene>
<dbReference type="HOGENOM" id="CLU_018914_1_0_5"/>
<dbReference type="Pfam" id="PF05960">
    <property type="entry name" value="DUF885"/>
    <property type="match status" value="1"/>
</dbReference>
<sequence length="613" mass="68235" precursor="true">MLFHRSAGLLAGASLLALSLAVPPASIAASMPLLAKTAVQADDVSASAAFNALIEDFEAFEHENSPGARARDGDLEAAGQWYDVSEASLDAQATAEANFLQRLEAIDAAALDDNERISHAVLDYILRFRVELAPFDEARRPFNNDSGFFSAPSYASASTRLRTIDRADAWVTRINAIPGFFDANIEWMRRGLADGFTQPRLIAELAASQVEALSDPDTLHGLLIAPIEGMPENLPADELARVRDEAETAIRDSAIPAYENLLAFLRDEYIPQTRESLGVSEVPEGRQYYQTLVRYHTTLDTSPEEVHQRGLNEVARIRGEMDEVIERSGFEGSFAEFLNFLRTDPQFYAETPEELLMHAAWISKRADDAMPRFFGHLPRLPYGVRPVPDTMAPTYTTGRYWPGDIDNGVAGGYMVNTYDLTQRPLYTLPALTVHEAVPGHHHQISIAAELEDVPDFRRNSYITAFGEGWGLYTETLATDMGLYTTPYEEFGRLTYEMWRACRLVVDTGIHYMGWTQDQAEACLLENSALAPHNVRTEVQRYISWAGQALAYKSGELLMRDLRARAEARLGTDFDIRAFHDHLLADGAMPLSALEAKMVDWIEEQAAAVTEQSE</sequence>